<dbReference type="EMBL" id="CP086322">
    <property type="protein sequence ID" value="UQA97514.1"/>
    <property type="molecule type" value="Genomic_DNA"/>
</dbReference>
<proteinExistence type="predicted"/>
<dbReference type="Proteomes" id="UP000830115">
    <property type="component" value="Chromosome"/>
</dbReference>
<keyword evidence="1" id="KW-1133">Transmembrane helix</keyword>
<reference evidence="2" key="1">
    <citation type="submission" date="2021-10" db="EMBL/GenBank/DDBJ databases">
        <title>Streptomyces nigrumlapis sp.nov.,an antimicrobial producing actinobacterium isolated from Black Gobi rocks.</title>
        <authorList>
            <person name="Wen Y."/>
            <person name="Zhang W."/>
            <person name="Liu X.G."/>
        </authorList>
    </citation>
    <scope>NUCLEOTIDE SEQUENCE</scope>
    <source>
        <strain evidence="2">ST13-2-2</strain>
    </source>
</reference>
<evidence type="ECO:0008006" key="4">
    <source>
        <dbReference type="Google" id="ProtNLM"/>
    </source>
</evidence>
<accession>A0ABY4MLE1</accession>
<keyword evidence="1" id="KW-0812">Transmembrane</keyword>
<organism evidence="2 3">
    <name type="scientific">Streptomyces halobius</name>
    <dbReference type="NCBI Taxonomy" id="2879846"/>
    <lineage>
        <taxon>Bacteria</taxon>
        <taxon>Bacillati</taxon>
        <taxon>Actinomycetota</taxon>
        <taxon>Actinomycetes</taxon>
        <taxon>Kitasatosporales</taxon>
        <taxon>Streptomycetaceae</taxon>
        <taxon>Streptomyces</taxon>
    </lineage>
</organism>
<dbReference type="RefSeq" id="WP_248868483.1">
    <property type="nucleotide sequence ID" value="NZ_CP086322.1"/>
</dbReference>
<keyword evidence="3" id="KW-1185">Reference proteome</keyword>
<feature type="transmembrane region" description="Helical" evidence="1">
    <location>
        <begin position="38"/>
        <end position="58"/>
    </location>
</feature>
<evidence type="ECO:0000256" key="1">
    <source>
        <dbReference type="SAM" id="Phobius"/>
    </source>
</evidence>
<protein>
    <recommendedName>
        <fullName evidence="4">Transmembrane protein</fullName>
    </recommendedName>
</protein>
<sequence length="151" mass="15160">MADGKAQVSLGIYRKSGRARVRESSLTVTTAPYFSDPVSVISIVDIAISAIAVTFLFPPDFPPPGIPRGGGMFPAPTTHGEEEKHMLTQKVNANASLKGALEAGAPARGTAPVMATPALIATPVIAKAAGAVVGAGAVTGAAYAAYKVATG</sequence>
<evidence type="ECO:0000313" key="3">
    <source>
        <dbReference type="Proteomes" id="UP000830115"/>
    </source>
</evidence>
<keyword evidence="1" id="KW-0472">Membrane</keyword>
<name>A0ABY4MLE1_9ACTN</name>
<gene>
    <name evidence="2" type="ORF">K9S39_41725</name>
</gene>
<evidence type="ECO:0000313" key="2">
    <source>
        <dbReference type="EMBL" id="UQA97514.1"/>
    </source>
</evidence>